<name>A0A8H3Z8F8_VENIN</name>
<gene>
    <name evidence="1" type="ORF">EG328_004140</name>
</gene>
<dbReference type="AlphaFoldDB" id="A0A8H3Z8F8"/>
<proteinExistence type="predicted"/>
<dbReference type="EMBL" id="WNWS01000023">
    <property type="protein sequence ID" value="KAE9987008.1"/>
    <property type="molecule type" value="Genomic_DNA"/>
</dbReference>
<sequence length="149" mass="16745">MDKKVYKGFKSDEVTDEMLDEAAKLFSENYGVWGELAVDRMGKFAKAGRPVRLSKERLRNKYLPSEISLYVRVTVNGHLAVVHHAYRERGLAAGLLDEVRLDGDDVYGVMSSYLATCLAVSRAYKRPIDTTSLDFMKDNAQSIMKASLC</sequence>
<protein>
    <recommendedName>
        <fullName evidence="3">N-acetyltransferase domain-containing protein</fullName>
    </recommendedName>
</protein>
<evidence type="ECO:0000313" key="1">
    <source>
        <dbReference type="EMBL" id="KAE9987008.1"/>
    </source>
</evidence>
<reference evidence="1 2" key="1">
    <citation type="submission" date="2018-12" db="EMBL/GenBank/DDBJ databases">
        <title>Venturia inaequalis Genome Resource.</title>
        <authorList>
            <person name="Lichtner F.J."/>
        </authorList>
    </citation>
    <scope>NUCLEOTIDE SEQUENCE [LARGE SCALE GENOMIC DNA]</scope>
    <source>
        <strain evidence="1 2">120213</strain>
    </source>
</reference>
<dbReference type="Proteomes" id="UP000447873">
    <property type="component" value="Unassembled WGS sequence"/>
</dbReference>
<organism evidence="1 2">
    <name type="scientific">Venturia inaequalis</name>
    <name type="common">Apple scab fungus</name>
    <dbReference type="NCBI Taxonomy" id="5025"/>
    <lineage>
        <taxon>Eukaryota</taxon>
        <taxon>Fungi</taxon>
        <taxon>Dikarya</taxon>
        <taxon>Ascomycota</taxon>
        <taxon>Pezizomycotina</taxon>
        <taxon>Dothideomycetes</taxon>
        <taxon>Pleosporomycetidae</taxon>
        <taxon>Venturiales</taxon>
        <taxon>Venturiaceae</taxon>
        <taxon>Venturia</taxon>
    </lineage>
</organism>
<evidence type="ECO:0000313" key="2">
    <source>
        <dbReference type="Proteomes" id="UP000447873"/>
    </source>
</evidence>
<comment type="caution">
    <text evidence="1">The sequence shown here is derived from an EMBL/GenBank/DDBJ whole genome shotgun (WGS) entry which is preliminary data.</text>
</comment>
<accession>A0A8H3Z8F8</accession>
<evidence type="ECO:0008006" key="3">
    <source>
        <dbReference type="Google" id="ProtNLM"/>
    </source>
</evidence>